<evidence type="ECO:0000256" key="1">
    <source>
        <dbReference type="SAM" id="MobiDB-lite"/>
    </source>
</evidence>
<feature type="compositionally biased region" description="Basic and acidic residues" evidence="1">
    <location>
        <begin position="37"/>
        <end position="51"/>
    </location>
</feature>
<name>A0A814Y8L9_ADIRI</name>
<evidence type="ECO:0000313" key="4">
    <source>
        <dbReference type="Proteomes" id="UP000663828"/>
    </source>
</evidence>
<accession>A0A814Y8L9</accession>
<dbReference type="Proteomes" id="UP000663852">
    <property type="component" value="Unassembled WGS sequence"/>
</dbReference>
<evidence type="ECO:0000313" key="2">
    <source>
        <dbReference type="EMBL" id="CAF0975910.1"/>
    </source>
</evidence>
<keyword evidence="4" id="KW-1185">Reference proteome</keyword>
<dbReference type="AlphaFoldDB" id="A0A814Y8L9"/>
<reference evidence="3" key="1">
    <citation type="submission" date="2021-02" db="EMBL/GenBank/DDBJ databases">
        <authorList>
            <person name="Nowell W R."/>
        </authorList>
    </citation>
    <scope>NUCLEOTIDE SEQUENCE</scope>
</reference>
<evidence type="ECO:0000313" key="3">
    <source>
        <dbReference type="EMBL" id="CAF1225876.1"/>
    </source>
</evidence>
<dbReference type="Proteomes" id="UP000663828">
    <property type="component" value="Unassembled WGS sequence"/>
</dbReference>
<protein>
    <submittedName>
        <fullName evidence="3">Uncharacterized protein</fullName>
    </submittedName>
</protein>
<evidence type="ECO:0000313" key="5">
    <source>
        <dbReference type="Proteomes" id="UP000663852"/>
    </source>
</evidence>
<dbReference type="EMBL" id="CAJNOJ010000163">
    <property type="protein sequence ID" value="CAF1225876.1"/>
    <property type="molecule type" value="Genomic_DNA"/>
</dbReference>
<comment type="caution">
    <text evidence="3">The sequence shown here is derived from an EMBL/GenBank/DDBJ whole genome shotgun (WGS) entry which is preliminary data.</text>
</comment>
<sequence length="197" mass="22657">MLTSQSRWFKRYRVKPPGLRLGINGSGGPHGTQEGSASEKRNLSHPSDLRKGSVSLIRNPTWFRKSVSKPLRALRNYDRFCTRHTKPKKFSINAAEPFNGLAITAQNLFGPQNLKTILYLRYETILVVPNLKWSSRFRHSFRRFQQVPAGSLPPDSGRNCIGNIRSIPDRFQLEVCRKRPGNEWSLRLNFRPEPTMP</sequence>
<dbReference type="EMBL" id="CAJNOR010000664">
    <property type="protein sequence ID" value="CAF0975910.1"/>
    <property type="molecule type" value="Genomic_DNA"/>
</dbReference>
<gene>
    <name evidence="3" type="ORF">EDS130_LOCUS26666</name>
    <name evidence="2" type="ORF">XAT740_LOCUS11920</name>
</gene>
<proteinExistence type="predicted"/>
<feature type="region of interest" description="Disordered" evidence="1">
    <location>
        <begin position="19"/>
        <end position="51"/>
    </location>
</feature>
<organism evidence="3 5">
    <name type="scientific">Adineta ricciae</name>
    <name type="common">Rotifer</name>
    <dbReference type="NCBI Taxonomy" id="249248"/>
    <lineage>
        <taxon>Eukaryota</taxon>
        <taxon>Metazoa</taxon>
        <taxon>Spiralia</taxon>
        <taxon>Gnathifera</taxon>
        <taxon>Rotifera</taxon>
        <taxon>Eurotatoria</taxon>
        <taxon>Bdelloidea</taxon>
        <taxon>Adinetida</taxon>
        <taxon>Adinetidae</taxon>
        <taxon>Adineta</taxon>
    </lineage>
</organism>